<keyword evidence="1" id="KW-0472">Membrane</keyword>
<reference evidence="2 3" key="1">
    <citation type="submission" date="2024-01" db="EMBL/GenBank/DDBJ databases">
        <authorList>
            <person name="Waweru B."/>
        </authorList>
    </citation>
    <scope>NUCLEOTIDE SEQUENCE [LARGE SCALE GENOMIC DNA]</scope>
</reference>
<evidence type="ECO:0008006" key="4">
    <source>
        <dbReference type="Google" id="ProtNLM"/>
    </source>
</evidence>
<gene>
    <name evidence="2" type="ORF">DCAF_LOCUS20</name>
</gene>
<dbReference type="EMBL" id="CAWUPB010000001">
    <property type="protein sequence ID" value="CAK7322411.1"/>
    <property type="molecule type" value="Genomic_DNA"/>
</dbReference>
<dbReference type="SUPFAM" id="SSF56672">
    <property type="entry name" value="DNA/RNA polymerases"/>
    <property type="match status" value="1"/>
</dbReference>
<keyword evidence="1" id="KW-0812">Transmembrane</keyword>
<dbReference type="PANTHER" id="PTHR33642">
    <property type="entry name" value="COX1/OXI3 INTRON 1 PROTEIN-RELATED"/>
    <property type="match status" value="1"/>
</dbReference>
<dbReference type="InterPro" id="IPR043502">
    <property type="entry name" value="DNA/RNA_pol_sf"/>
</dbReference>
<feature type="transmembrane region" description="Helical" evidence="1">
    <location>
        <begin position="90"/>
        <end position="113"/>
    </location>
</feature>
<keyword evidence="3" id="KW-1185">Reference proteome</keyword>
<accession>A0AAV1QLQ0</accession>
<name>A0AAV1QLQ0_9ROSI</name>
<sequence>MKEAIRMVLESIYDPEFPDTSHFRSGRGCHSVLRRIKEEWRTSRWFLEFDIRNCFHTIDRHRLISIFKEEIDDPKFFYSIRRQKAAREELLLNLKMFIFPACLVNVSLPLAFLSCTKEQFRFLLRTQAKELNKGRPQRKLADGWVDKAVKVGLACFVRSARTVLAFKAQVGRLDRVFRQQKNCQQKKKQIREQDSFKGKSFFSPSGVLAEALVGQISRGIRRGLSRIEGEESIAIGLREGQSPAVGRFAGRIGQDVKVTLRECLTSSAAREVALFVLSAVLLFLD</sequence>
<dbReference type="GO" id="GO:0006315">
    <property type="term" value="P:homing of group II introns"/>
    <property type="evidence" value="ECO:0007669"/>
    <property type="project" value="TreeGrafter"/>
</dbReference>
<dbReference type="Proteomes" id="UP001314170">
    <property type="component" value="Unassembled WGS sequence"/>
</dbReference>
<comment type="caution">
    <text evidence="2">The sequence shown here is derived from an EMBL/GenBank/DDBJ whole genome shotgun (WGS) entry which is preliminary data.</text>
</comment>
<dbReference type="GO" id="GO:0003964">
    <property type="term" value="F:RNA-directed DNA polymerase activity"/>
    <property type="evidence" value="ECO:0007669"/>
    <property type="project" value="TreeGrafter"/>
</dbReference>
<dbReference type="PANTHER" id="PTHR33642:SF5">
    <property type="entry name" value="MATURASE"/>
    <property type="match status" value="1"/>
</dbReference>
<organism evidence="2 3">
    <name type="scientific">Dovyalis caffra</name>
    <dbReference type="NCBI Taxonomy" id="77055"/>
    <lineage>
        <taxon>Eukaryota</taxon>
        <taxon>Viridiplantae</taxon>
        <taxon>Streptophyta</taxon>
        <taxon>Embryophyta</taxon>
        <taxon>Tracheophyta</taxon>
        <taxon>Spermatophyta</taxon>
        <taxon>Magnoliopsida</taxon>
        <taxon>eudicotyledons</taxon>
        <taxon>Gunneridae</taxon>
        <taxon>Pentapetalae</taxon>
        <taxon>rosids</taxon>
        <taxon>fabids</taxon>
        <taxon>Malpighiales</taxon>
        <taxon>Salicaceae</taxon>
        <taxon>Flacourtieae</taxon>
        <taxon>Dovyalis</taxon>
    </lineage>
</organism>
<dbReference type="GO" id="GO:0005739">
    <property type="term" value="C:mitochondrion"/>
    <property type="evidence" value="ECO:0007669"/>
    <property type="project" value="TreeGrafter"/>
</dbReference>
<evidence type="ECO:0000313" key="3">
    <source>
        <dbReference type="Proteomes" id="UP001314170"/>
    </source>
</evidence>
<keyword evidence="1" id="KW-1133">Transmembrane helix</keyword>
<dbReference type="GO" id="GO:0090615">
    <property type="term" value="P:mitochondrial mRNA processing"/>
    <property type="evidence" value="ECO:0007669"/>
    <property type="project" value="TreeGrafter"/>
</dbReference>
<evidence type="ECO:0000313" key="2">
    <source>
        <dbReference type="EMBL" id="CAK7322411.1"/>
    </source>
</evidence>
<dbReference type="AlphaFoldDB" id="A0AAV1QLQ0"/>
<protein>
    <recommendedName>
        <fullName evidence="4">Maturase</fullName>
    </recommendedName>
</protein>
<proteinExistence type="predicted"/>
<evidence type="ECO:0000256" key="1">
    <source>
        <dbReference type="SAM" id="Phobius"/>
    </source>
</evidence>